<organism evidence="4 5">
    <name type="scientific">Gemmata palustris</name>
    <dbReference type="NCBI Taxonomy" id="2822762"/>
    <lineage>
        <taxon>Bacteria</taxon>
        <taxon>Pseudomonadati</taxon>
        <taxon>Planctomycetota</taxon>
        <taxon>Planctomycetia</taxon>
        <taxon>Gemmatales</taxon>
        <taxon>Gemmataceae</taxon>
        <taxon>Gemmata</taxon>
    </lineage>
</organism>
<dbReference type="RefSeq" id="WP_210652606.1">
    <property type="nucleotide sequence ID" value="NZ_JAGKQQ010000001.1"/>
</dbReference>
<reference evidence="4 5" key="1">
    <citation type="submission" date="2021-04" db="EMBL/GenBank/DDBJ databases">
        <authorList>
            <person name="Ivanova A."/>
        </authorList>
    </citation>
    <scope>NUCLEOTIDE SEQUENCE [LARGE SCALE GENOMIC DNA]</scope>
    <source>
        <strain evidence="4 5">G18</strain>
    </source>
</reference>
<feature type="signal peptide" evidence="2">
    <location>
        <begin position="1"/>
        <end position="18"/>
    </location>
</feature>
<feature type="domain" description="ThuA-like" evidence="3">
    <location>
        <begin position="68"/>
        <end position="278"/>
    </location>
</feature>
<evidence type="ECO:0000259" key="3">
    <source>
        <dbReference type="Pfam" id="PF06283"/>
    </source>
</evidence>
<name>A0ABS5BLA4_9BACT</name>
<dbReference type="Gene3D" id="3.40.50.880">
    <property type="match status" value="1"/>
</dbReference>
<protein>
    <submittedName>
        <fullName evidence="4">ThuA domain-containing protein</fullName>
    </submittedName>
</protein>
<dbReference type="InterPro" id="IPR029062">
    <property type="entry name" value="Class_I_gatase-like"/>
</dbReference>
<gene>
    <name evidence="4" type="ORF">J8F10_04185</name>
</gene>
<dbReference type="Pfam" id="PF06283">
    <property type="entry name" value="ThuA"/>
    <property type="match status" value="1"/>
</dbReference>
<dbReference type="InterPro" id="IPR029010">
    <property type="entry name" value="ThuA-like"/>
</dbReference>
<feature type="region of interest" description="Disordered" evidence="1">
    <location>
        <begin position="293"/>
        <end position="318"/>
    </location>
</feature>
<accession>A0ABS5BLA4</accession>
<comment type="caution">
    <text evidence="4">The sequence shown here is derived from an EMBL/GenBank/DDBJ whole genome shotgun (WGS) entry which is preliminary data.</text>
</comment>
<keyword evidence="5" id="KW-1185">Reference proteome</keyword>
<dbReference type="SUPFAM" id="SSF52317">
    <property type="entry name" value="Class I glutamine amidotransferase-like"/>
    <property type="match status" value="1"/>
</dbReference>
<sequence>MTRFLSALLLLTPFAALRADEPKTDPYDQSKVPLEVEPPADFKGKRILIVAGQASHGPGDHEFFAGSAILMNLLKQTDGVFPIMARNGWPKNEKLFDTADCIVMYMDGGGGHPAIKPERMKIIQKQLDRGAGWVNMHYAVEYPVKSGDRDIAGPVKGWLGGYYETGYSINPHWDANIRSLPKHEITRGVKPFTLNDEWYFGMRWIDDMKGVTPILQAVPPEDSRRTPHTKARKGEIETMAWAFERANAGRSFGFTGGHAHRNWGDENFRRVVVNAILWGAKVEVPEKGAKVDFDPADLNKNLDKKGKEPFKPILPPRK</sequence>
<proteinExistence type="predicted"/>
<keyword evidence="2" id="KW-0732">Signal</keyword>
<feature type="chain" id="PRO_5045875334" evidence="2">
    <location>
        <begin position="19"/>
        <end position="318"/>
    </location>
</feature>
<dbReference type="EMBL" id="JAGKQQ010000001">
    <property type="protein sequence ID" value="MBP3954481.1"/>
    <property type="molecule type" value="Genomic_DNA"/>
</dbReference>
<evidence type="ECO:0000256" key="2">
    <source>
        <dbReference type="SAM" id="SignalP"/>
    </source>
</evidence>
<evidence type="ECO:0000313" key="5">
    <source>
        <dbReference type="Proteomes" id="UP000676565"/>
    </source>
</evidence>
<evidence type="ECO:0000256" key="1">
    <source>
        <dbReference type="SAM" id="MobiDB-lite"/>
    </source>
</evidence>
<feature type="compositionally biased region" description="Basic and acidic residues" evidence="1">
    <location>
        <begin position="300"/>
        <end position="310"/>
    </location>
</feature>
<evidence type="ECO:0000313" key="4">
    <source>
        <dbReference type="EMBL" id="MBP3954481.1"/>
    </source>
</evidence>
<dbReference type="Proteomes" id="UP000676565">
    <property type="component" value="Unassembled WGS sequence"/>
</dbReference>